<dbReference type="InterPro" id="IPR048862">
    <property type="entry name" value="SPOCS_spoVID_N"/>
</dbReference>
<evidence type="ECO:0000313" key="3">
    <source>
        <dbReference type="EMBL" id="GFR39092.1"/>
    </source>
</evidence>
<dbReference type="CDD" id="cd00118">
    <property type="entry name" value="LysM"/>
    <property type="match status" value="1"/>
</dbReference>
<dbReference type="Proteomes" id="UP000654993">
    <property type="component" value="Unassembled WGS sequence"/>
</dbReference>
<evidence type="ECO:0000259" key="2">
    <source>
        <dbReference type="PROSITE" id="PS51782"/>
    </source>
</evidence>
<dbReference type="SUPFAM" id="SSF54106">
    <property type="entry name" value="LysM domain"/>
    <property type="match status" value="1"/>
</dbReference>
<dbReference type="EMBL" id="BMAQ01000033">
    <property type="protein sequence ID" value="GFR39092.1"/>
    <property type="molecule type" value="Genomic_DNA"/>
</dbReference>
<dbReference type="RefSeq" id="WP_200967298.1">
    <property type="nucleotide sequence ID" value="NZ_BMAQ01000033.1"/>
</dbReference>
<reference evidence="3" key="1">
    <citation type="submission" date="2020-08" db="EMBL/GenBank/DDBJ databases">
        <authorList>
            <person name="Uke A."/>
            <person name="Chhe C."/>
            <person name="Baramee S."/>
            <person name="Kosugi A."/>
        </authorList>
    </citation>
    <scope>NUCLEOTIDE SEQUENCE</scope>
    <source>
        <strain evidence="3">DA-C8</strain>
    </source>
</reference>
<comment type="caution">
    <text evidence="3">The sequence shown here is derived from an EMBL/GenBank/DDBJ whole genome shotgun (WGS) entry which is preliminary data.</text>
</comment>
<evidence type="ECO:0000313" key="4">
    <source>
        <dbReference type="Proteomes" id="UP000654993"/>
    </source>
</evidence>
<feature type="compositionally biased region" description="Low complexity" evidence="1">
    <location>
        <begin position="370"/>
        <end position="383"/>
    </location>
</feature>
<accession>A0A916QE66</accession>
<feature type="compositionally biased region" description="Low complexity" evidence="1">
    <location>
        <begin position="184"/>
        <end position="198"/>
    </location>
</feature>
<feature type="compositionally biased region" description="Basic and acidic residues" evidence="1">
    <location>
        <begin position="323"/>
        <end position="332"/>
    </location>
</feature>
<gene>
    <name evidence="3" type="ORF">PRECH8_23880</name>
</gene>
<dbReference type="Gene3D" id="3.10.350.10">
    <property type="entry name" value="LysM domain"/>
    <property type="match status" value="1"/>
</dbReference>
<feature type="compositionally biased region" description="Basic and acidic residues" evidence="1">
    <location>
        <begin position="236"/>
        <end position="298"/>
    </location>
</feature>
<dbReference type="SMART" id="SM00257">
    <property type="entry name" value="LysM"/>
    <property type="match status" value="1"/>
</dbReference>
<feature type="region of interest" description="Disordered" evidence="1">
    <location>
        <begin position="140"/>
        <end position="332"/>
    </location>
</feature>
<dbReference type="Pfam" id="PF01476">
    <property type="entry name" value="LysM"/>
    <property type="match status" value="1"/>
</dbReference>
<evidence type="ECO:0000256" key="1">
    <source>
        <dbReference type="SAM" id="MobiDB-lite"/>
    </source>
</evidence>
<dbReference type="InterPro" id="IPR018392">
    <property type="entry name" value="LysM"/>
</dbReference>
<feature type="compositionally biased region" description="Basic and acidic residues" evidence="1">
    <location>
        <begin position="200"/>
        <end position="230"/>
    </location>
</feature>
<name>A0A916QE66_9BACL</name>
<reference evidence="3" key="2">
    <citation type="journal article" date="2021" name="Data Brief">
        <title>Draft genome sequence data of the facultative, thermophilic, xylanolytic bacterium Paenibacillus sp. strain DA-C8.</title>
        <authorList>
            <person name="Chhe C."/>
            <person name="Uke A."/>
            <person name="Baramee S."/>
            <person name="Ungkulpasvich U."/>
            <person name="Tachaapaikoon C."/>
            <person name="Pason P."/>
            <person name="Waeonukul R."/>
            <person name="Ratanakhanokchai K."/>
            <person name="Kosugi A."/>
        </authorList>
    </citation>
    <scope>NUCLEOTIDE SEQUENCE</scope>
    <source>
        <strain evidence="3">DA-C8</strain>
    </source>
</reference>
<dbReference type="PROSITE" id="PS51782">
    <property type="entry name" value="LYSM"/>
    <property type="match status" value="1"/>
</dbReference>
<dbReference type="Pfam" id="PF20918">
    <property type="entry name" value="SPOCS_spoVID-N"/>
    <property type="match status" value="1"/>
</dbReference>
<dbReference type="InterPro" id="IPR036779">
    <property type="entry name" value="LysM_dom_sf"/>
</dbReference>
<feature type="region of interest" description="Disordered" evidence="1">
    <location>
        <begin position="367"/>
        <end position="397"/>
    </location>
</feature>
<organism evidence="3 4">
    <name type="scientific">Insulibacter thermoxylanivorax</name>
    <dbReference type="NCBI Taxonomy" id="2749268"/>
    <lineage>
        <taxon>Bacteria</taxon>
        <taxon>Bacillati</taxon>
        <taxon>Bacillota</taxon>
        <taxon>Bacilli</taxon>
        <taxon>Bacillales</taxon>
        <taxon>Paenibacillaceae</taxon>
        <taxon>Insulibacter</taxon>
    </lineage>
</organism>
<protein>
    <recommendedName>
        <fullName evidence="2">LysM domain-containing protein</fullName>
    </recommendedName>
</protein>
<feature type="domain" description="LysM" evidence="2">
    <location>
        <begin position="419"/>
        <end position="462"/>
    </location>
</feature>
<sequence>MSEQPKGLRFDIYERLTLSEDAAGIGELEDIELLPRITMQTHDDQAVLSGDLLLTGTYAGLGEHSGSQPLSHRIPVEITLPLKRIKRMDQIGIEIENFDVEVISDRSLNIIGVISLNGIDTSAEQTWQTSGEAILVYDASSPHAGPEHGAGAEQSTLEAASTASGSRLDPLDAAAPGRLKTPQAAAPAAAGDGTTAEGAGEEKQQAFLHGTEEGRVEKPAKPVEELKETKPAAPKEVIEEKVKEPAKAEAKEEKGKAEHEVVQEMKEEKAEPQVEAKADNQADLKFDAKSDMKTKDEADLISPQDQQALDAEHKTSAELLGEPAEKEGHSEDLMKREEQQEMKIAFGSNKQGADTWADSVQGVKSLLQSAPEEAQAQAQAAAEQAEEPVTAEEPRDNAVKWKNLLLSSEQDEQPFSKVRMCIVQKEETLDMIASRYSLNPKEIVLYNRLDSDRVYEGQVIYIPTYG</sequence>
<proteinExistence type="predicted"/>
<dbReference type="AlphaFoldDB" id="A0A916QE66"/>
<feature type="compositionally biased region" description="Polar residues" evidence="1">
    <location>
        <begin position="153"/>
        <end position="165"/>
    </location>
</feature>
<keyword evidence="4" id="KW-1185">Reference proteome</keyword>